<feature type="compositionally biased region" description="Polar residues" evidence="3">
    <location>
        <begin position="1"/>
        <end position="10"/>
    </location>
</feature>
<dbReference type="Pfam" id="PF01145">
    <property type="entry name" value="Band_7"/>
    <property type="match status" value="1"/>
</dbReference>
<evidence type="ECO:0000313" key="4">
    <source>
        <dbReference type="EMBL" id="BBU68830.1"/>
    </source>
</evidence>
<proteinExistence type="inferred from homology"/>
<sequence>MSINDPQWGNSHRPEEKDPEQVPEQAGTAPVQPDAGRRGAELQQKSPVEPPAGGPQKPAGPPEGPPDLEVLWQQLVHRIRTKIALLLRRDPPAPLSEPVANRVTDAAPNDAPLGWQALSLQSWLIGVSLLIGAWLMSGFYLVDANQRAVLSRFGVITSTEDTGWHWRWPYPLESVRLVNVTGDRTLEIGAPSAKRQATGMMLTADQNLVGVAYAVVYQVNDPVAYLSRVEAPSDLLAALSETALREAVASQPLSLLQGTLAKPGVETTHAPFLEGVRQQMQLSLDALKTGVQVKAIQIQALRLPGPVLQAVKQAEQAEQAQIRTLRETQAAAGESLIKARKLANRLQEESTGYAQELDVATMRLNAANPKPDLAEAQNQLGALNAALRQQYPRLFDTYADLVAQTQPVSAVAKPKPATSNGAVAVPTASSWRDPDLMRSRDRVDRPGSGS</sequence>
<dbReference type="InterPro" id="IPR010201">
    <property type="entry name" value="HflK"/>
</dbReference>
<reference evidence="5" key="1">
    <citation type="submission" date="2020-01" db="EMBL/GenBank/DDBJ databases">
        <title>Phosphoaccumulans saitamaens gen. nov., sp. nov., a polyphosphate accumulating bacterium isolated from surface river water.</title>
        <authorList>
            <person name="Watanabe K."/>
            <person name="Suda W."/>
        </authorList>
    </citation>
    <scope>NUCLEOTIDE SEQUENCE [LARGE SCALE GENOMIC DNA]</scope>
    <source>
        <strain evidence="5">ICHIAU1</strain>
    </source>
</reference>
<comment type="similarity">
    <text evidence="2">Belongs to the band 7/mec-2 family. HflK subfamily.</text>
</comment>
<accession>A0A679HVA9</accession>
<dbReference type="InterPro" id="IPR001107">
    <property type="entry name" value="Band_7"/>
</dbReference>
<dbReference type="SUPFAM" id="SSF117892">
    <property type="entry name" value="Band 7/SPFH domain"/>
    <property type="match status" value="1"/>
</dbReference>
<dbReference type="Gene3D" id="3.30.479.30">
    <property type="entry name" value="Band 7 domain"/>
    <property type="match status" value="1"/>
</dbReference>
<evidence type="ECO:0000313" key="5">
    <source>
        <dbReference type="Proteomes" id="UP000463961"/>
    </source>
</evidence>
<feature type="region of interest" description="Disordered" evidence="3">
    <location>
        <begin position="410"/>
        <end position="450"/>
    </location>
</feature>
<gene>
    <name evidence="4" type="ORF">ICHIAU1_11130</name>
</gene>
<feature type="region of interest" description="Disordered" evidence="3">
    <location>
        <begin position="1"/>
        <end position="67"/>
    </location>
</feature>
<organism evidence="4 5">
    <name type="scientific">Fluviibacter phosphoraccumulans</name>
    <dbReference type="NCBI Taxonomy" id="1751046"/>
    <lineage>
        <taxon>Bacteria</taxon>
        <taxon>Pseudomonadati</taxon>
        <taxon>Pseudomonadota</taxon>
        <taxon>Betaproteobacteria</taxon>
        <taxon>Rhodocyclales</taxon>
        <taxon>Fluviibacteraceae</taxon>
        <taxon>Fluviibacter</taxon>
    </lineage>
</organism>
<dbReference type="PANTHER" id="PTHR42911">
    <property type="entry name" value="MODULATOR OF FTSH PROTEASE HFLC"/>
    <property type="match status" value="1"/>
</dbReference>
<dbReference type="InterPro" id="IPR036013">
    <property type="entry name" value="Band_7/SPFH_dom_sf"/>
</dbReference>
<dbReference type="CDD" id="cd03404">
    <property type="entry name" value="SPFH_HflK"/>
    <property type="match status" value="1"/>
</dbReference>
<feature type="compositionally biased region" description="Pro residues" evidence="3">
    <location>
        <begin position="48"/>
        <end position="65"/>
    </location>
</feature>
<dbReference type="RefSeq" id="WP_162050418.1">
    <property type="nucleotide sequence ID" value="NZ_AP019011.1"/>
</dbReference>
<evidence type="ECO:0000256" key="3">
    <source>
        <dbReference type="SAM" id="MobiDB-lite"/>
    </source>
</evidence>
<dbReference type="EMBL" id="AP022345">
    <property type="protein sequence ID" value="BBU68830.1"/>
    <property type="molecule type" value="Genomic_DNA"/>
</dbReference>
<dbReference type="AlphaFoldDB" id="A0A679HVA9"/>
<dbReference type="GO" id="GO:0016020">
    <property type="term" value="C:membrane"/>
    <property type="evidence" value="ECO:0007669"/>
    <property type="project" value="UniProtKB-SubCell"/>
</dbReference>
<feature type="compositionally biased region" description="Basic and acidic residues" evidence="3">
    <location>
        <begin position="432"/>
        <end position="450"/>
    </location>
</feature>
<comment type="subcellular location">
    <subcellularLocation>
        <location evidence="1">Membrane</location>
        <topology evidence="1">Single-pass membrane protein</topology>
    </subcellularLocation>
</comment>
<evidence type="ECO:0000256" key="2">
    <source>
        <dbReference type="ARBA" id="ARBA00006971"/>
    </source>
</evidence>
<dbReference type="OrthoDB" id="9779595at2"/>
<protein>
    <submittedName>
        <fullName evidence="4">Uncharacterized protein</fullName>
    </submittedName>
</protein>
<evidence type="ECO:0000256" key="1">
    <source>
        <dbReference type="ARBA" id="ARBA00004167"/>
    </source>
</evidence>
<name>A0A679HVA9_9RHOO</name>
<dbReference type="Proteomes" id="UP000463961">
    <property type="component" value="Chromosome"/>
</dbReference>
<dbReference type="PANTHER" id="PTHR42911:SF2">
    <property type="entry name" value="PROHIBITIN FAMILY PROTEIN"/>
    <property type="match status" value="1"/>
</dbReference>
<keyword evidence="5" id="KW-1185">Reference proteome</keyword>
<dbReference type="SMART" id="SM00244">
    <property type="entry name" value="PHB"/>
    <property type="match status" value="1"/>
</dbReference>